<dbReference type="GO" id="GO:0051539">
    <property type="term" value="F:4 iron, 4 sulfur cluster binding"/>
    <property type="evidence" value="ECO:0007669"/>
    <property type="project" value="UniProtKB-UniRule"/>
</dbReference>
<dbReference type="Proteomes" id="UP000028006">
    <property type="component" value="Unassembled WGS sequence"/>
</dbReference>
<feature type="binding site" evidence="7">
    <location>
        <position position="296"/>
    </location>
    <ligand>
        <name>[4Fe-4S] cluster</name>
        <dbReference type="ChEBI" id="CHEBI:49883"/>
    </ligand>
</feature>
<dbReference type="InterPro" id="IPR016425">
    <property type="entry name" value="IspG_bac"/>
</dbReference>
<dbReference type="InterPro" id="IPR058579">
    <property type="entry name" value="IspG_C"/>
</dbReference>
<dbReference type="GO" id="GO:0141197">
    <property type="term" value="F:4-hydroxy-3-methylbut-2-enyl-diphosphate synthase activity (flavodoxin)"/>
    <property type="evidence" value="ECO:0007669"/>
    <property type="project" value="UniProtKB-EC"/>
</dbReference>
<feature type="binding site" evidence="7">
    <location>
        <position position="299"/>
    </location>
    <ligand>
        <name>[4Fe-4S] cluster</name>
        <dbReference type="ChEBI" id="CHEBI:49883"/>
    </ligand>
</feature>
<feature type="domain" description="IspG C-terminal" evidence="9">
    <location>
        <begin position="292"/>
        <end position="394"/>
    </location>
</feature>
<dbReference type="GO" id="GO:0019288">
    <property type="term" value="P:isopentenyl diphosphate biosynthetic process, methylerythritol 4-phosphate pathway"/>
    <property type="evidence" value="ECO:0007669"/>
    <property type="project" value="UniProtKB-UniRule"/>
</dbReference>
<name>A0A081N1J4_9GAMM</name>
<dbReference type="EC" id="1.17.7.3" evidence="7"/>
<keyword evidence="4 7" id="KW-0408">Iron</keyword>
<sequence length="411" mass="44743">MGPRHQTHSVKVGHITMGGDAPVVVQSMTDTDTADVEKTVAQIKLLADAGSEIVRVTVNTEEAAAAVPEIYRQLRADGYQVPIVGDFHYNGHLLLTKYDETARLLDKYRINPGNVGFGNKKDDRFNAMIDVAIKYDKPVRIGVNWGSLDKELSTRLMDENAKSDNPKPSQEILHEALVLSALTSADAAVERGLGANKIVISCKVSRVQDLISVYQMLANRCQYALHLGLTEAGMGSKGIVASSIAMGILLQQGIGNTIRTSLTPEPNGSRDREVIVSQQILQALEVRSFAPEVTACPGCGRTTSTFFRVLTDEVDVFLRTKMVTWRHERVGVEDMKVAVMGCVVNGPGESKHANIGISLPGTGEAPSAPVFVDGEKVKTLKGENIAEEYKQMIEDYVHKTYPPRSELIASK</sequence>
<dbReference type="EMBL" id="JOKG01000004">
    <property type="protein sequence ID" value="KEQ12317.1"/>
    <property type="molecule type" value="Genomic_DNA"/>
</dbReference>
<dbReference type="Gene3D" id="3.20.20.20">
    <property type="entry name" value="Dihydropteroate synthase-like"/>
    <property type="match status" value="1"/>
</dbReference>
<evidence type="ECO:0000256" key="1">
    <source>
        <dbReference type="ARBA" id="ARBA00022485"/>
    </source>
</evidence>
<keyword evidence="2 7" id="KW-0479">Metal-binding</keyword>
<feature type="binding site" evidence="7">
    <location>
        <position position="342"/>
    </location>
    <ligand>
        <name>[4Fe-4S] cluster</name>
        <dbReference type="ChEBI" id="CHEBI:49883"/>
    </ligand>
</feature>
<feature type="binding site" evidence="7">
    <location>
        <position position="349"/>
    </location>
    <ligand>
        <name>[4Fe-4S] cluster</name>
        <dbReference type="ChEBI" id="CHEBI:49883"/>
    </ligand>
</feature>
<comment type="similarity">
    <text evidence="7">Belongs to the IspG family.</text>
</comment>
<dbReference type="UniPathway" id="UPA00056">
    <property type="reaction ID" value="UER00096"/>
</dbReference>
<evidence type="ECO:0000256" key="7">
    <source>
        <dbReference type="HAMAP-Rule" id="MF_00159"/>
    </source>
</evidence>
<dbReference type="PANTHER" id="PTHR30454">
    <property type="entry name" value="4-HYDROXY-3-METHYLBUT-2-EN-1-YL DIPHOSPHATE SYNTHASE"/>
    <property type="match status" value="1"/>
</dbReference>
<evidence type="ECO:0000256" key="5">
    <source>
        <dbReference type="ARBA" id="ARBA00023014"/>
    </source>
</evidence>
<accession>A0A081N1J4</accession>
<dbReference type="InterPro" id="IPR045854">
    <property type="entry name" value="NO2/SO3_Rdtase_4Fe4S_sf"/>
</dbReference>
<dbReference type="Pfam" id="PF26540">
    <property type="entry name" value="GcpE_C"/>
    <property type="match status" value="1"/>
</dbReference>
<feature type="domain" description="IspG TIM-barrel" evidence="8">
    <location>
        <begin position="7"/>
        <end position="271"/>
    </location>
</feature>
<keyword evidence="6 7" id="KW-0414">Isoprene biosynthesis</keyword>
<dbReference type="GO" id="GO:0046429">
    <property type="term" value="F:4-hydroxy-3-methylbut-2-en-1-yl diphosphate synthase activity (ferredoxin)"/>
    <property type="evidence" value="ECO:0007669"/>
    <property type="project" value="UniProtKB-UniRule"/>
</dbReference>
<dbReference type="PIRSF" id="PIRSF004640">
    <property type="entry name" value="IspG"/>
    <property type="match status" value="1"/>
</dbReference>
<dbReference type="SUPFAM" id="SSF56014">
    <property type="entry name" value="Nitrite and sulphite reductase 4Fe-4S domain-like"/>
    <property type="match status" value="1"/>
</dbReference>
<comment type="pathway">
    <text evidence="7">Isoprenoid biosynthesis; isopentenyl diphosphate biosynthesis via DXP pathway; isopentenyl diphosphate from 1-deoxy-D-xylulose 5-phosphate: step 5/6.</text>
</comment>
<dbReference type="HAMAP" id="MF_00159">
    <property type="entry name" value="IspG"/>
    <property type="match status" value="1"/>
</dbReference>
<keyword evidence="1 7" id="KW-0004">4Fe-4S</keyword>
<comment type="catalytic activity">
    <reaction evidence="7">
        <text>(2E)-4-hydroxy-3-methylbut-2-enyl diphosphate + oxidized [flavodoxin] + H2O + 2 H(+) = 2-C-methyl-D-erythritol 2,4-cyclic diphosphate + reduced [flavodoxin]</text>
        <dbReference type="Rhea" id="RHEA:43604"/>
        <dbReference type="Rhea" id="RHEA-COMP:10622"/>
        <dbReference type="Rhea" id="RHEA-COMP:10623"/>
        <dbReference type="ChEBI" id="CHEBI:15377"/>
        <dbReference type="ChEBI" id="CHEBI:15378"/>
        <dbReference type="ChEBI" id="CHEBI:57618"/>
        <dbReference type="ChEBI" id="CHEBI:58210"/>
        <dbReference type="ChEBI" id="CHEBI:58483"/>
        <dbReference type="ChEBI" id="CHEBI:128753"/>
        <dbReference type="EC" id="1.17.7.3"/>
    </reaction>
</comment>
<dbReference type="InterPro" id="IPR011005">
    <property type="entry name" value="Dihydropteroate_synth-like_sf"/>
</dbReference>
<keyword evidence="11" id="KW-1185">Reference proteome</keyword>
<dbReference type="InterPro" id="IPR058578">
    <property type="entry name" value="IspG_TIM"/>
</dbReference>
<proteinExistence type="inferred from homology"/>
<dbReference type="NCBIfam" id="NF001540">
    <property type="entry name" value="PRK00366.1"/>
    <property type="match status" value="1"/>
</dbReference>
<gene>
    <name evidence="7 10" type="primary">ispG</name>
    <name evidence="10" type="ORF">GZ77_17305</name>
</gene>
<evidence type="ECO:0000256" key="3">
    <source>
        <dbReference type="ARBA" id="ARBA00023002"/>
    </source>
</evidence>
<evidence type="ECO:0000259" key="8">
    <source>
        <dbReference type="Pfam" id="PF04551"/>
    </source>
</evidence>
<comment type="function">
    <text evidence="7">Converts 2C-methyl-D-erythritol 2,4-cyclodiphosphate (ME-2,4cPP) into 1-hydroxy-2-methyl-2-(E)-butenyl 4-diphosphate.</text>
</comment>
<comment type="cofactor">
    <cofactor evidence="7">
        <name>[4Fe-4S] cluster</name>
        <dbReference type="ChEBI" id="CHEBI:49883"/>
    </cofactor>
    <text evidence="7">Binds 1 [4Fe-4S] cluster.</text>
</comment>
<dbReference type="Gene3D" id="3.30.413.10">
    <property type="entry name" value="Sulfite Reductase Hemoprotein, domain 1"/>
    <property type="match status" value="1"/>
</dbReference>
<dbReference type="GO" id="GO:0016114">
    <property type="term" value="P:terpenoid biosynthetic process"/>
    <property type="evidence" value="ECO:0007669"/>
    <property type="project" value="InterPro"/>
</dbReference>
<dbReference type="RefSeq" id="WP_034877684.1">
    <property type="nucleotide sequence ID" value="NZ_JOKG01000004.1"/>
</dbReference>
<dbReference type="AlphaFoldDB" id="A0A081N1J4"/>
<keyword evidence="5 7" id="KW-0411">Iron-sulfur</keyword>
<dbReference type="eggNOG" id="COG0821">
    <property type="taxonomic scope" value="Bacteria"/>
</dbReference>
<evidence type="ECO:0000259" key="9">
    <source>
        <dbReference type="Pfam" id="PF26540"/>
    </source>
</evidence>
<dbReference type="InterPro" id="IPR004588">
    <property type="entry name" value="IspG_bac-typ"/>
</dbReference>
<evidence type="ECO:0000256" key="4">
    <source>
        <dbReference type="ARBA" id="ARBA00023004"/>
    </source>
</evidence>
<evidence type="ECO:0000256" key="6">
    <source>
        <dbReference type="ARBA" id="ARBA00023229"/>
    </source>
</evidence>
<evidence type="ECO:0000313" key="10">
    <source>
        <dbReference type="EMBL" id="KEQ12317.1"/>
    </source>
</evidence>
<dbReference type="PANTHER" id="PTHR30454:SF0">
    <property type="entry name" value="4-HYDROXY-3-METHYLBUT-2-EN-1-YL DIPHOSPHATE SYNTHASE (FERREDOXIN), CHLOROPLASTIC"/>
    <property type="match status" value="1"/>
</dbReference>
<dbReference type="FunFam" id="3.30.413.10:FF:000012">
    <property type="entry name" value="4-hydroxy-3-methylbut-2-en-1-yl diphosphate synthase (flavodoxin)"/>
    <property type="match status" value="1"/>
</dbReference>
<comment type="caution">
    <text evidence="10">The sequence shown here is derived from an EMBL/GenBank/DDBJ whole genome shotgun (WGS) entry which is preliminary data.</text>
</comment>
<keyword evidence="3 7" id="KW-0560">Oxidoreductase</keyword>
<protein>
    <recommendedName>
        <fullName evidence="7">4-hydroxy-3-methylbut-2-en-1-yl diphosphate synthase (flavodoxin)</fullName>
        <ecNumber evidence="7">1.17.7.3</ecNumber>
    </recommendedName>
    <alternativeName>
        <fullName evidence="7">1-hydroxy-2-methyl-2-(E)-butenyl 4-diphosphate synthase</fullName>
    </alternativeName>
</protein>
<reference evidence="10 11" key="1">
    <citation type="submission" date="2014-06" db="EMBL/GenBank/DDBJ databases">
        <title>Whole Genome Sequences of Three Symbiotic Endozoicomonas Bacteria.</title>
        <authorList>
            <person name="Neave M.J."/>
            <person name="Apprill A."/>
            <person name="Voolstra C.R."/>
        </authorList>
    </citation>
    <scope>NUCLEOTIDE SEQUENCE [LARGE SCALE GENOMIC DNA]</scope>
    <source>
        <strain evidence="10 11">LMG 24815</strain>
    </source>
</reference>
<evidence type="ECO:0000256" key="2">
    <source>
        <dbReference type="ARBA" id="ARBA00022723"/>
    </source>
</evidence>
<dbReference type="NCBIfam" id="TIGR00612">
    <property type="entry name" value="ispG_gcpE"/>
    <property type="match status" value="1"/>
</dbReference>
<organism evidence="10 11">
    <name type="scientific">Endozoicomonas montiporae</name>
    <dbReference type="NCBI Taxonomy" id="1027273"/>
    <lineage>
        <taxon>Bacteria</taxon>
        <taxon>Pseudomonadati</taxon>
        <taxon>Pseudomonadota</taxon>
        <taxon>Gammaproteobacteria</taxon>
        <taxon>Oceanospirillales</taxon>
        <taxon>Endozoicomonadaceae</taxon>
        <taxon>Endozoicomonas</taxon>
    </lineage>
</organism>
<dbReference type="GO" id="GO:0005506">
    <property type="term" value="F:iron ion binding"/>
    <property type="evidence" value="ECO:0007669"/>
    <property type="project" value="InterPro"/>
</dbReference>
<evidence type="ECO:0000313" key="11">
    <source>
        <dbReference type="Proteomes" id="UP000028006"/>
    </source>
</evidence>
<dbReference type="Pfam" id="PF04551">
    <property type="entry name" value="GcpE"/>
    <property type="match status" value="1"/>
</dbReference>